<evidence type="ECO:0000313" key="2">
    <source>
        <dbReference type="Proteomes" id="UP000810207"/>
    </source>
</evidence>
<dbReference type="RefSeq" id="WP_017691690.1">
    <property type="nucleotide sequence ID" value="NZ_CBCSLC010000018.1"/>
</dbReference>
<dbReference type="EMBL" id="JAGIKV010000023">
    <property type="protein sequence ID" value="MBP2248453.1"/>
    <property type="molecule type" value="Genomic_DNA"/>
</dbReference>
<gene>
    <name evidence="1" type="ORF">J2Z28_005136</name>
</gene>
<dbReference type="PROSITE" id="PS51257">
    <property type="entry name" value="PROKAR_LIPOPROTEIN"/>
    <property type="match status" value="1"/>
</dbReference>
<comment type="caution">
    <text evidence="1">The sequence shown here is derived from an EMBL/GenBank/DDBJ whole genome shotgun (WGS) entry which is preliminary data.</text>
</comment>
<name>A0ABS4RZY6_PAEXY</name>
<organism evidence="1 2">
    <name type="scientific">Paenibacillus xylanexedens</name>
    <dbReference type="NCBI Taxonomy" id="528191"/>
    <lineage>
        <taxon>Bacteria</taxon>
        <taxon>Bacillati</taxon>
        <taxon>Bacillota</taxon>
        <taxon>Bacilli</taxon>
        <taxon>Bacillales</taxon>
        <taxon>Paenibacillaceae</taxon>
        <taxon>Paenibacillus</taxon>
    </lineage>
</organism>
<keyword evidence="2" id="KW-1185">Reference proteome</keyword>
<accession>A0ABS4RZY6</accession>
<evidence type="ECO:0008006" key="3">
    <source>
        <dbReference type="Google" id="ProtNLM"/>
    </source>
</evidence>
<dbReference type="Proteomes" id="UP000810207">
    <property type="component" value="Unassembled WGS sequence"/>
</dbReference>
<proteinExistence type="predicted"/>
<protein>
    <recommendedName>
        <fullName evidence="3">DUF3221 domain-containing protein</fullName>
    </recommendedName>
</protein>
<reference evidence="1 2" key="1">
    <citation type="submission" date="2021-03" db="EMBL/GenBank/DDBJ databases">
        <title>Genomic Encyclopedia of Type Strains, Phase IV (KMG-IV): sequencing the most valuable type-strain genomes for metagenomic binning, comparative biology and taxonomic classification.</title>
        <authorList>
            <person name="Goeker M."/>
        </authorList>
    </citation>
    <scope>NUCLEOTIDE SEQUENCE [LARGE SCALE GENOMIC DNA]</scope>
    <source>
        <strain evidence="1 2">DSM 21292</strain>
    </source>
</reference>
<evidence type="ECO:0000313" key="1">
    <source>
        <dbReference type="EMBL" id="MBP2248453.1"/>
    </source>
</evidence>
<sequence>MSSKLKVLLTILVILVLSVSGCTIAYQIENNIIIKKATPIGIEYFKSEYDVTVEFTDSQVFDGYVYPKVNLYGYVNNDINEKVSISINYNTYEVENVGGPKWLFQLE</sequence>